<proteinExistence type="inferred from homology"/>
<keyword evidence="6 7" id="KW-0804">Transcription</keyword>
<evidence type="ECO:0000256" key="8">
    <source>
        <dbReference type="SAM" id="MobiDB-lite"/>
    </source>
</evidence>
<dbReference type="InterPro" id="IPR010213">
    <property type="entry name" value="TF_NusA"/>
</dbReference>
<dbReference type="SUPFAM" id="SSF50249">
    <property type="entry name" value="Nucleic acid-binding proteins"/>
    <property type="match status" value="1"/>
</dbReference>
<dbReference type="SUPFAM" id="SSF69705">
    <property type="entry name" value="Transcription factor NusA, N-terminal domain"/>
    <property type="match status" value="1"/>
</dbReference>
<dbReference type="Proteomes" id="UP000067698">
    <property type="component" value="Chromosome"/>
</dbReference>
<dbReference type="NCBIfam" id="TIGR01953">
    <property type="entry name" value="NusA"/>
    <property type="match status" value="1"/>
</dbReference>
<dbReference type="SMART" id="SM00316">
    <property type="entry name" value="S1"/>
    <property type="match status" value="1"/>
</dbReference>
<dbReference type="InterPro" id="IPR003029">
    <property type="entry name" value="S1_domain"/>
</dbReference>
<protein>
    <recommendedName>
        <fullName evidence="7">Transcription termination/antitermination protein NusA</fullName>
    </recommendedName>
</protein>
<organism evidence="10 11">
    <name type="scientific">Aerococcus urinaeequi</name>
    <dbReference type="NCBI Taxonomy" id="51665"/>
    <lineage>
        <taxon>Bacteria</taxon>
        <taxon>Bacillati</taxon>
        <taxon>Bacillota</taxon>
        <taxon>Bacilli</taxon>
        <taxon>Lactobacillales</taxon>
        <taxon>Aerococcaceae</taxon>
        <taxon>Aerococcus</taxon>
    </lineage>
</organism>
<evidence type="ECO:0000259" key="9">
    <source>
        <dbReference type="SMART" id="SM00316"/>
    </source>
</evidence>
<keyword evidence="5 7" id="KW-0805">Transcription regulation</keyword>
<evidence type="ECO:0000313" key="10">
    <source>
        <dbReference type="EMBL" id="AMB98250.1"/>
    </source>
</evidence>
<dbReference type="InterPro" id="IPR030842">
    <property type="entry name" value="TF_NusA_bacterial"/>
</dbReference>
<dbReference type="GO" id="GO:0003746">
    <property type="term" value="F:translation elongation factor activity"/>
    <property type="evidence" value="ECO:0007669"/>
    <property type="project" value="UniProtKB-KW"/>
</dbReference>
<comment type="subcellular location">
    <subcellularLocation>
        <location evidence="7">Cytoplasm</location>
    </subcellularLocation>
</comment>
<dbReference type="PANTHER" id="PTHR22648">
    <property type="entry name" value="TRANSCRIPTION TERMINATION FACTOR NUSA"/>
    <property type="match status" value="1"/>
</dbReference>
<dbReference type="Gene3D" id="2.40.50.140">
    <property type="entry name" value="Nucleic acid-binding proteins"/>
    <property type="match status" value="1"/>
</dbReference>
<gene>
    <name evidence="7" type="primary">nusA</name>
    <name evidence="10" type="ORF">AWM74_08515</name>
</gene>
<comment type="function">
    <text evidence="7">Participates in both transcription termination and antitermination.</text>
</comment>
<keyword evidence="2 7" id="KW-0963">Cytoplasm</keyword>
<evidence type="ECO:0000256" key="6">
    <source>
        <dbReference type="ARBA" id="ARBA00023163"/>
    </source>
</evidence>
<evidence type="ECO:0000256" key="1">
    <source>
        <dbReference type="ARBA" id="ARBA00022472"/>
    </source>
</evidence>
<comment type="similarity">
    <text evidence="7">Belongs to the NusA family.</text>
</comment>
<evidence type="ECO:0000256" key="5">
    <source>
        <dbReference type="ARBA" id="ARBA00023015"/>
    </source>
</evidence>
<dbReference type="FunFam" id="3.30.300.20:FF:000005">
    <property type="entry name" value="Transcription termination/antitermination protein NusA"/>
    <property type="match status" value="1"/>
</dbReference>
<feature type="region of interest" description="Disordered" evidence="8">
    <location>
        <begin position="417"/>
        <end position="447"/>
    </location>
</feature>
<accession>A0AAC8X244</accession>
<dbReference type="InterPro" id="IPR058582">
    <property type="entry name" value="KH_NusA_2nd"/>
</dbReference>
<dbReference type="GO" id="GO:0005829">
    <property type="term" value="C:cytosol"/>
    <property type="evidence" value="ECO:0007669"/>
    <property type="project" value="TreeGrafter"/>
</dbReference>
<dbReference type="Pfam" id="PF00575">
    <property type="entry name" value="S1"/>
    <property type="match status" value="1"/>
</dbReference>
<dbReference type="InterPro" id="IPR012340">
    <property type="entry name" value="NA-bd_OB-fold"/>
</dbReference>
<dbReference type="CDD" id="cd02134">
    <property type="entry name" value="KH-II_NusA_rpt1"/>
    <property type="match status" value="1"/>
</dbReference>
<dbReference type="Pfam" id="PF08529">
    <property type="entry name" value="NusA_N"/>
    <property type="match status" value="1"/>
</dbReference>
<reference evidence="11" key="2">
    <citation type="submission" date="2016-01" db="EMBL/GenBank/DDBJ databases">
        <title>Six Aerococcus type strain genome sequencing and assembly using PacBio and Illumina Hiseq.</title>
        <authorList>
            <person name="Carkaci D."/>
            <person name="Dargis R."/>
            <person name="Nielsen X.C."/>
            <person name="Skovgaard O."/>
            <person name="Fuursted K."/>
            <person name="Christensen J.J."/>
        </authorList>
    </citation>
    <scope>NUCLEOTIDE SEQUENCE [LARGE SCALE GENOMIC DNA]</scope>
    <source>
        <strain evidence="11">CCUG28094</strain>
    </source>
</reference>
<dbReference type="Pfam" id="PF13184">
    <property type="entry name" value="KH_NusA_1st"/>
    <property type="match status" value="1"/>
</dbReference>
<evidence type="ECO:0000256" key="7">
    <source>
        <dbReference type="HAMAP-Rule" id="MF_00945"/>
    </source>
</evidence>
<dbReference type="InterPro" id="IPR015946">
    <property type="entry name" value="KH_dom-like_a/b"/>
</dbReference>
<keyword evidence="3 7" id="KW-0889">Transcription antitermination</keyword>
<keyword evidence="4 7" id="KW-0694">RNA-binding</keyword>
<name>A0AAC8X244_9LACT</name>
<dbReference type="InterPro" id="IPR025249">
    <property type="entry name" value="TF_NusA_KH_1st"/>
</dbReference>
<dbReference type="InterPro" id="IPR009019">
    <property type="entry name" value="KH_sf_prok-type"/>
</dbReference>
<dbReference type="InterPro" id="IPR036555">
    <property type="entry name" value="NusA_N_sf"/>
</dbReference>
<evidence type="ECO:0000256" key="4">
    <source>
        <dbReference type="ARBA" id="ARBA00022884"/>
    </source>
</evidence>
<evidence type="ECO:0000256" key="2">
    <source>
        <dbReference type="ARBA" id="ARBA00022490"/>
    </source>
</evidence>
<dbReference type="Gene3D" id="3.30.300.20">
    <property type="match status" value="2"/>
</dbReference>
<dbReference type="GeneID" id="92867603"/>
<keyword evidence="10" id="KW-0648">Protein biosynthesis</keyword>
<keyword evidence="10" id="KW-0251">Elongation factor</keyword>
<dbReference type="EMBL" id="CP014162">
    <property type="protein sequence ID" value="AMB98250.1"/>
    <property type="molecule type" value="Genomic_DNA"/>
</dbReference>
<dbReference type="SUPFAM" id="SSF54814">
    <property type="entry name" value="Prokaryotic type KH domain (KH-domain type II)"/>
    <property type="match status" value="2"/>
</dbReference>
<dbReference type="GO" id="GO:0003723">
    <property type="term" value="F:RNA binding"/>
    <property type="evidence" value="ECO:0007669"/>
    <property type="project" value="UniProtKB-UniRule"/>
</dbReference>
<evidence type="ECO:0000256" key="3">
    <source>
        <dbReference type="ARBA" id="ARBA00022814"/>
    </source>
</evidence>
<dbReference type="CDD" id="cd04455">
    <property type="entry name" value="S1_NusA"/>
    <property type="match status" value="1"/>
</dbReference>
<dbReference type="PROSITE" id="PS50084">
    <property type="entry name" value="KH_TYPE_1"/>
    <property type="match status" value="1"/>
</dbReference>
<dbReference type="Pfam" id="PF26594">
    <property type="entry name" value="KH_NusA_2nd"/>
    <property type="match status" value="1"/>
</dbReference>
<dbReference type="GO" id="GO:0006353">
    <property type="term" value="P:DNA-templated transcription termination"/>
    <property type="evidence" value="ECO:0007669"/>
    <property type="project" value="UniProtKB-UniRule"/>
</dbReference>
<dbReference type="AlphaFoldDB" id="A0AAC8X244"/>
<dbReference type="HAMAP" id="MF_00945_B">
    <property type="entry name" value="NusA_B"/>
    <property type="match status" value="1"/>
</dbReference>
<evidence type="ECO:0000313" key="11">
    <source>
        <dbReference type="Proteomes" id="UP000067698"/>
    </source>
</evidence>
<dbReference type="CDD" id="cd22529">
    <property type="entry name" value="KH-II_NusA_rpt2"/>
    <property type="match status" value="1"/>
</dbReference>
<feature type="compositionally biased region" description="Acidic residues" evidence="8">
    <location>
        <begin position="417"/>
        <end position="438"/>
    </location>
</feature>
<dbReference type="FunFam" id="2.40.50.140:FF:000058">
    <property type="entry name" value="Transcription termination/antitermination protein NusA"/>
    <property type="match status" value="1"/>
</dbReference>
<feature type="domain" description="S1 motif" evidence="9">
    <location>
        <begin position="133"/>
        <end position="199"/>
    </location>
</feature>
<dbReference type="FunFam" id="3.30.300.20:FF:000002">
    <property type="entry name" value="Transcription termination/antitermination protein NusA"/>
    <property type="match status" value="1"/>
</dbReference>
<dbReference type="RefSeq" id="WP_026465959.1">
    <property type="nucleotide sequence ID" value="NZ_CP014162.1"/>
</dbReference>
<dbReference type="PANTHER" id="PTHR22648:SF0">
    <property type="entry name" value="TRANSCRIPTION TERMINATION_ANTITERMINATION PROTEIN NUSA"/>
    <property type="match status" value="1"/>
</dbReference>
<dbReference type="FunFam" id="3.30.1480.10:FF:000002">
    <property type="entry name" value="Transcription termination/antitermination protein NusA"/>
    <property type="match status" value="1"/>
</dbReference>
<dbReference type="Gene3D" id="3.30.1480.10">
    <property type="entry name" value="NusA, N-terminal domain"/>
    <property type="match status" value="1"/>
</dbReference>
<dbReference type="InterPro" id="IPR013735">
    <property type="entry name" value="TF_NusA_N"/>
</dbReference>
<comment type="subunit">
    <text evidence="7">Monomer. Binds directly to the core enzyme of the DNA-dependent RNA polymerase and to nascent RNA.</text>
</comment>
<keyword evidence="1 7" id="KW-0806">Transcription termination</keyword>
<dbReference type="GO" id="GO:0003700">
    <property type="term" value="F:DNA-binding transcription factor activity"/>
    <property type="evidence" value="ECO:0007669"/>
    <property type="project" value="InterPro"/>
</dbReference>
<sequence>MSKEMLRAFEALEDEKGISQEVILEALEAALVSAYKRNYQQAQNVEVNFDVKKGSIKVFAVKEVVDLVMDSQLEVSLEDAHHLNSAYEIGDKIKFEVTPKDFGRIAAQTAKQVIMQRVREAERSIIYNEYIDYEDDILTGIVERQDRRYVYVSLGKIEAVIPPEGQIPNETFQPHERVQVYVERVENTTKGPQVYVSRSHPSLLKRLFEQEVPEIFDGTVEIKAIAREAGDRSKVAVVSNDANIDAVGTCVGPRGSRVQRIVDELKGENMDIVQWSDDMATFISNALNPADVLSVHFVPGETSCVVVVPENHLSLAIGKRGQNARLAAKLTNHKIDIKSEADFEAYVQTDEYAERFAEKELVDEDVDPILAEDIETVEDYEAVTEGSSSIDEEDLLAIDDLEEGNVGPEAIEDQIDDIEGEDNDIIGDEPLIGEEDLDQQERLNEEG</sequence>
<reference evidence="10 11" key="1">
    <citation type="journal article" date="2016" name="Genome Announc.">
        <title>Complete Genome Sequences of Aerococcus christensenii CCUG 28831T, Aerococcus sanguinicola CCUG 43001T, Aerococcus urinae CCUG 36881T, Aerococcus urinaeequi CCUG 28094T, Aerococcus urinaehominis CCUG 42038 BT, and Aerococcus viridans CCUG 4311T.</title>
        <authorList>
            <person name="Carkaci D."/>
            <person name="Dargis R."/>
            <person name="Nielsen X.C."/>
            <person name="Skovgaard O."/>
            <person name="Fuursted K."/>
            <person name="Christensen J.J."/>
        </authorList>
    </citation>
    <scope>NUCLEOTIDE SEQUENCE [LARGE SCALE GENOMIC DNA]</scope>
    <source>
        <strain evidence="10 11">CCUG28094</strain>
    </source>
</reference>
<dbReference type="GO" id="GO:0031564">
    <property type="term" value="P:transcription antitermination"/>
    <property type="evidence" value="ECO:0007669"/>
    <property type="project" value="UniProtKB-UniRule"/>
</dbReference>